<dbReference type="CDD" id="cd05299">
    <property type="entry name" value="CtBP_dh"/>
    <property type="match status" value="1"/>
</dbReference>
<protein>
    <submittedName>
        <fullName evidence="7">C-terminal binding protein</fullName>
    </submittedName>
</protein>
<evidence type="ECO:0000256" key="3">
    <source>
        <dbReference type="ARBA" id="ARBA00023027"/>
    </source>
</evidence>
<sequence length="329" mass="34545">MATIVITDIAWPSPAIESDLAHASGHEILLADSDEHLLTLAPQADAILTCFRRVPAEVLDAAPRCVTVARYGVGVDNIDVDHATELGILVSNVPEFCTEEVADHTLALTLATLRNLVPASDATRSGGWTPAAAYPSRRLRGLVFGVVGFGATGRAVAERAAAFGLEVVVSSRALAADPGSAPPSVTRVVGRDELLRLADVVSLHVPLNAETRHLVGADELAMMKDGALLINVGRGGLVETEALRAELERGRLRVALDVTDPEPLPADHWLRSSPAAIITPHVAFASDGSLIELATKATSNALAVLAGRRPASIINPEVLTSDLLRITPQ</sequence>
<reference evidence="8" key="1">
    <citation type="journal article" date="2019" name="Int. J. Syst. Evol. Microbiol.">
        <title>The Global Catalogue of Microorganisms (GCM) 10K type strain sequencing project: providing services to taxonomists for standard genome sequencing and annotation.</title>
        <authorList>
            <consortium name="The Broad Institute Genomics Platform"/>
            <consortium name="The Broad Institute Genome Sequencing Center for Infectious Disease"/>
            <person name="Wu L."/>
            <person name="Ma J."/>
        </authorList>
    </citation>
    <scope>NUCLEOTIDE SEQUENCE [LARGE SCALE GENOMIC DNA]</scope>
    <source>
        <strain evidence="8">JCM 18959</strain>
    </source>
</reference>
<dbReference type="PROSITE" id="PS00671">
    <property type="entry name" value="D_2_HYDROXYACID_DH_3"/>
    <property type="match status" value="1"/>
</dbReference>
<dbReference type="RefSeq" id="WP_194414773.1">
    <property type="nucleotide sequence ID" value="NZ_BAABKZ010000002.1"/>
</dbReference>
<dbReference type="InterPro" id="IPR029753">
    <property type="entry name" value="D-isomer_DH_CS"/>
</dbReference>
<dbReference type="PANTHER" id="PTHR43761">
    <property type="entry name" value="D-ISOMER SPECIFIC 2-HYDROXYACID DEHYDROGENASE FAMILY PROTEIN (AFU_ORTHOLOGUE AFUA_1G13630)"/>
    <property type="match status" value="1"/>
</dbReference>
<dbReference type="Gene3D" id="3.40.50.720">
    <property type="entry name" value="NAD(P)-binding Rossmann-like Domain"/>
    <property type="match status" value="2"/>
</dbReference>
<feature type="domain" description="D-isomer specific 2-hydroxyacid dehydrogenase catalytic" evidence="5">
    <location>
        <begin position="30"/>
        <end position="315"/>
    </location>
</feature>
<dbReference type="InterPro" id="IPR006140">
    <property type="entry name" value="D-isomer_DH_NAD-bd"/>
</dbReference>
<dbReference type="PANTHER" id="PTHR43761:SF1">
    <property type="entry name" value="D-ISOMER SPECIFIC 2-HYDROXYACID DEHYDROGENASE CATALYTIC DOMAIN-CONTAINING PROTEIN-RELATED"/>
    <property type="match status" value="1"/>
</dbReference>
<name>A0ABP9MA12_9MICO</name>
<dbReference type="InterPro" id="IPR006139">
    <property type="entry name" value="D-isomer_2_OHA_DH_cat_dom"/>
</dbReference>
<evidence type="ECO:0000313" key="7">
    <source>
        <dbReference type="EMBL" id="GAA5092237.1"/>
    </source>
</evidence>
<keyword evidence="2 4" id="KW-0560">Oxidoreductase</keyword>
<evidence type="ECO:0000259" key="5">
    <source>
        <dbReference type="Pfam" id="PF00389"/>
    </source>
</evidence>
<keyword evidence="3" id="KW-0520">NAD</keyword>
<dbReference type="SUPFAM" id="SSF52283">
    <property type="entry name" value="Formate/glycerate dehydrogenase catalytic domain-like"/>
    <property type="match status" value="1"/>
</dbReference>
<comment type="similarity">
    <text evidence="1 4">Belongs to the D-isomer specific 2-hydroxyacid dehydrogenase family.</text>
</comment>
<comment type="caution">
    <text evidence="7">The sequence shown here is derived from an EMBL/GenBank/DDBJ whole genome shotgun (WGS) entry which is preliminary data.</text>
</comment>
<accession>A0ABP9MA12</accession>
<dbReference type="PROSITE" id="PS00670">
    <property type="entry name" value="D_2_HYDROXYACID_DH_2"/>
    <property type="match status" value="1"/>
</dbReference>
<proteinExistence type="inferred from homology"/>
<keyword evidence="8" id="KW-1185">Reference proteome</keyword>
<evidence type="ECO:0000256" key="2">
    <source>
        <dbReference type="ARBA" id="ARBA00023002"/>
    </source>
</evidence>
<evidence type="ECO:0000256" key="4">
    <source>
        <dbReference type="RuleBase" id="RU003719"/>
    </source>
</evidence>
<dbReference type="InterPro" id="IPR050418">
    <property type="entry name" value="D-iso_2-hydroxyacid_DH_PdxB"/>
</dbReference>
<dbReference type="Pfam" id="PF02826">
    <property type="entry name" value="2-Hacid_dh_C"/>
    <property type="match status" value="1"/>
</dbReference>
<evidence type="ECO:0000259" key="6">
    <source>
        <dbReference type="Pfam" id="PF02826"/>
    </source>
</evidence>
<dbReference type="Pfam" id="PF00389">
    <property type="entry name" value="2-Hacid_dh"/>
    <property type="match status" value="1"/>
</dbReference>
<organism evidence="7 8">
    <name type="scientific">Microbacterium yannicii</name>
    <dbReference type="NCBI Taxonomy" id="671622"/>
    <lineage>
        <taxon>Bacteria</taxon>
        <taxon>Bacillati</taxon>
        <taxon>Actinomycetota</taxon>
        <taxon>Actinomycetes</taxon>
        <taxon>Micrococcales</taxon>
        <taxon>Microbacteriaceae</taxon>
        <taxon>Microbacterium</taxon>
    </lineage>
</organism>
<dbReference type="InterPro" id="IPR036291">
    <property type="entry name" value="NAD(P)-bd_dom_sf"/>
</dbReference>
<feature type="domain" description="D-isomer specific 2-hydroxyacid dehydrogenase NAD-binding" evidence="6">
    <location>
        <begin position="106"/>
        <end position="283"/>
    </location>
</feature>
<dbReference type="InterPro" id="IPR043322">
    <property type="entry name" value="CtBP"/>
</dbReference>
<evidence type="ECO:0000313" key="8">
    <source>
        <dbReference type="Proteomes" id="UP001501407"/>
    </source>
</evidence>
<gene>
    <name evidence="7" type="ORF">GCM10025760_20600</name>
</gene>
<dbReference type="Proteomes" id="UP001501407">
    <property type="component" value="Unassembled WGS sequence"/>
</dbReference>
<dbReference type="EMBL" id="BAABKZ010000002">
    <property type="protein sequence ID" value="GAA5092237.1"/>
    <property type="molecule type" value="Genomic_DNA"/>
</dbReference>
<dbReference type="SUPFAM" id="SSF51735">
    <property type="entry name" value="NAD(P)-binding Rossmann-fold domains"/>
    <property type="match status" value="1"/>
</dbReference>
<evidence type="ECO:0000256" key="1">
    <source>
        <dbReference type="ARBA" id="ARBA00005854"/>
    </source>
</evidence>